<name>A0A1I5WG37_9ACTN</name>
<evidence type="ECO:0000256" key="4">
    <source>
        <dbReference type="PROSITE-ProRule" id="PRU00335"/>
    </source>
</evidence>
<dbReference type="Proteomes" id="UP000183413">
    <property type="component" value="Unassembled WGS sequence"/>
</dbReference>
<dbReference type="Pfam" id="PF00440">
    <property type="entry name" value="TetR_N"/>
    <property type="match status" value="1"/>
</dbReference>
<protein>
    <submittedName>
        <fullName evidence="6">DNA-binding transcriptional regulator YbjK</fullName>
    </submittedName>
</protein>
<dbReference type="InParanoid" id="A0A1I5WG37"/>
<dbReference type="GO" id="GO:0000976">
    <property type="term" value="F:transcription cis-regulatory region binding"/>
    <property type="evidence" value="ECO:0007669"/>
    <property type="project" value="TreeGrafter"/>
</dbReference>
<dbReference type="RefSeq" id="WP_075024454.1">
    <property type="nucleotide sequence ID" value="NZ_FOVH01000023.1"/>
</dbReference>
<accession>A0A1I5WG37</accession>
<organism evidence="6 7">
    <name type="scientific">Actinomadura madurae</name>
    <dbReference type="NCBI Taxonomy" id="1993"/>
    <lineage>
        <taxon>Bacteria</taxon>
        <taxon>Bacillati</taxon>
        <taxon>Actinomycetota</taxon>
        <taxon>Actinomycetes</taxon>
        <taxon>Streptosporangiales</taxon>
        <taxon>Thermomonosporaceae</taxon>
        <taxon>Actinomadura</taxon>
    </lineage>
</organism>
<proteinExistence type="predicted"/>
<dbReference type="AlphaFoldDB" id="A0A1I5WG37"/>
<evidence type="ECO:0000256" key="3">
    <source>
        <dbReference type="ARBA" id="ARBA00023163"/>
    </source>
</evidence>
<dbReference type="SUPFAM" id="SSF46689">
    <property type="entry name" value="Homeodomain-like"/>
    <property type="match status" value="1"/>
</dbReference>
<dbReference type="OrthoDB" id="5177743at2"/>
<dbReference type="InterPro" id="IPR001647">
    <property type="entry name" value="HTH_TetR"/>
</dbReference>
<dbReference type="InterPro" id="IPR023772">
    <property type="entry name" value="DNA-bd_HTH_TetR-type_CS"/>
</dbReference>
<keyword evidence="7" id="KW-1185">Reference proteome</keyword>
<dbReference type="Gene3D" id="1.10.357.10">
    <property type="entry name" value="Tetracycline Repressor, domain 2"/>
    <property type="match status" value="1"/>
</dbReference>
<evidence type="ECO:0000259" key="5">
    <source>
        <dbReference type="PROSITE" id="PS50977"/>
    </source>
</evidence>
<feature type="DNA-binding region" description="H-T-H motif" evidence="4">
    <location>
        <begin position="30"/>
        <end position="49"/>
    </location>
</feature>
<keyword evidence="1" id="KW-0805">Transcription regulation</keyword>
<keyword evidence="3" id="KW-0804">Transcription</keyword>
<feature type="domain" description="HTH tetR-type" evidence="5">
    <location>
        <begin position="7"/>
        <end position="67"/>
    </location>
</feature>
<evidence type="ECO:0000313" key="6">
    <source>
        <dbReference type="EMBL" id="SFQ18617.1"/>
    </source>
</evidence>
<evidence type="ECO:0000256" key="2">
    <source>
        <dbReference type="ARBA" id="ARBA00023125"/>
    </source>
</evidence>
<dbReference type="InterPro" id="IPR050109">
    <property type="entry name" value="HTH-type_TetR-like_transc_reg"/>
</dbReference>
<sequence length="197" mass="21582">MARPRDPRRRVEILDAVLDHLAEHGMSGLSMRPIAQALGQSTRVLTHHFADKDALLAALLKRLDEIQHEQLHATEGWDDTDRGIGAIVRASWDRHLAPENIAHTRLVREIEGLAAAGRLGDRIPRFLAERAEFVAGALTARGLDPAQARVKATFLNSAYAGLQTDVLTTGDRERAETALAELCTLADSWTETETAAV</sequence>
<gene>
    <name evidence="6" type="ORF">SAMN04489713_123141</name>
</gene>
<evidence type="ECO:0000313" key="7">
    <source>
        <dbReference type="Proteomes" id="UP000183413"/>
    </source>
</evidence>
<dbReference type="PANTHER" id="PTHR30055:SF234">
    <property type="entry name" value="HTH-TYPE TRANSCRIPTIONAL REGULATOR BETI"/>
    <property type="match status" value="1"/>
</dbReference>
<dbReference type="GO" id="GO:0003700">
    <property type="term" value="F:DNA-binding transcription factor activity"/>
    <property type="evidence" value="ECO:0007669"/>
    <property type="project" value="TreeGrafter"/>
</dbReference>
<reference evidence="6 7" key="1">
    <citation type="submission" date="2016-10" db="EMBL/GenBank/DDBJ databases">
        <authorList>
            <person name="de Groot N.N."/>
        </authorList>
    </citation>
    <scope>NUCLEOTIDE SEQUENCE [LARGE SCALE GENOMIC DNA]</scope>
    <source>
        <strain evidence="6 7">DSM 43067</strain>
    </source>
</reference>
<dbReference type="EMBL" id="FOVH01000023">
    <property type="protein sequence ID" value="SFQ18617.1"/>
    <property type="molecule type" value="Genomic_DNA"/>
</dbReference>
<dbReference type="PROSITE" id="PS01081">
    <property type="entry name" value="HTH_TETR_1"/>
    <property type="match status" value="1"/>
</dbReference>
<dbReference type="STRING" id="1993.SAMN04489713_123141"/>
<dbReference type="PANTHER" id="PTHR30055">
    <property type="entry name" value="HTH-TYPE TRANSCRIPTIONAL REGULATOR RUTR"/>
    <property type="match status" value="1"/>
</dbReference>
<dbReference type="eggNOG" id="COG1309">
    <property type="taxonomic scope" value="Bacteria"/>
</dbReference>
<dbReference type="PRINTS" id="PR00455">
    <property type="entry name" value="HTHTETR"/>
</dbReference>
<dbReference type="PROSITE" id="PS50977">
    <property type="entry name" value="HTH_TETR_2"/>
    <property type="match status" value="1"/>
</dbReference>
<dbReference type="InterPro" id="IPR009057">
    <property type="entry name" value="Homeodomain-like_sf"/>
</dbReference>
<evidence type="ECO:0000256" key="1">
    <source>
        <dbReference type="ARBA" id="ARBA00023015"/>
    </source>
</evidence>
<keyword evidence="2 4" id="KW-0238">DNA-binding</keyword>